<evidence type="ECO:0000313" key="3">
    <source>
        <dbReference type="Proteomes" id="UP001054252"/>
    </source>
</evidence>
<feature type="compositionally biased region" description="Pro residues" evidence="1">
    <location>
        <begin position="41"/>
        <end position="50"/>
    </location>
</feature>
<evidence type="ECO:0000256" key="1">
    <source>
        <dbReference type="SAM" id="MobiDB-lite"/>
    </source>
</evidence>
<reference evidence="2 3" key="1">
    <citation type="journal article" date="2021" name="Commun. Biol.">
        <title>The genome of Shorea leprosula (Dipterocarpaceae) highlights the ecological relevance of drought in aseasonal tropical rainforests.</title>
        <authorList>
            <person name="Ng K.K.S."/>
            <person name="Kobayashi M.J."/>
            <person name="Fawcett J.A."/>
            <person name="Hatakeyama M."/>
            <person name="Paape T."/>
            <person name="Ng C.H."/>
            <person name="Ang C.C."/>
            <person name="Tnah L.H."/>
            <person name="Lee C.T."/>
            <person name="Nishiyama T."/>
            <person name="Sese J."/>
            <person name="O'Brien M.J."/>
            <person name="Copetti D."/>
            <person name="Mohd Noor M.I."/>
            <person name="Ong R.C."/>
            <person name="Putra M."/>
            <person name="Sireger I.Z."/>
            <person name="Indrioko S."/>
            <person name="Kosugi Y."/>
            <person name="Izuno A."/>
            <person name="Isagi Y."/>
            <person name="Lee S.L."/>
            <person name="Shimizu K.K."/>
        </authorList>
    </citation>
    <scope>NUCLEOTIDE SEQUENCE [LARGE SCALE GENOMIC DNA]</scope>
    <source>
        <strain evidence="2">214</strain>
    </source>
</reference>
<dbReference type="Proteomes" id="UP001054252">
    <property type="component" value="Unassembled WGS sequence"/>
</dbReference>
<keyword evidence="3" id="KW-1185">Reference proteome</keyword>
<feature type="compositionally biased region" description="Low complexity" evidence="1">
    <location>
        <begin position="20"/>
        <end position="30"/>
    </location>
</feature>
<gene>
    <name evidence="2" type="ORF">SLEP1_g8592</name>
</gene>
<dbReference type="AlphaFoldDB" id="A0AAV5IBA2"/>
<proteinExistence type="predicted"/>
<feature type="region of interest" description="Disordered" evidence="1">
    <location>
        <begin position="1"/>
        <end position="58"/>
    </location>
</feature>
<evidence type="ECO:0000313" key="2">
    <source>
        <dbReference type="EMBL" id="GKU95203.1"/>
    </source>
</evidence>
<sequence length="58" mass="6665">MHQNRDQNKEVKVPARKQRQQSSLKLSLSRGKVEDCMSPINMPPRTPIPQSPLVRART</sequence>
<feature type="compositionally biased region" description="Basic and acidic residues" evidence="1">
    <location>
        <begin position="1"/>
        <end position="13"/>
    </location>
</feature>
<dbReference type="EMBL" id="BPVZ01000009">
    <property type="protein sequence ID" value="GKU95203.1"/>
    <property type="molecule type" value="Genomic_DNA"/>
</dbReference>
<name>A0AAV5IBA2_9ROSI</name>
<accession>A0AAV5IBA2</accession>
<comment type="caution">
    <text evidence="2">The sequence shown here is derived from an EMBL/GenBank/DDBJ whole genome shotgun (WGS) entry which is preliminary data.</text>
</comment>
<organism evidence="2 3">
    <name type="scientific">Rubroshorea leprosula</name>
    <dbReference type="NCBI Taxonomy" id="152421"/>
    <lineage>
        <taxon>Eukaryota</taxon>
        <taxon>Viridiplantae</taxon>
        <taxon>Streptophyta</taxon>
        <taxon>Embryophyta</taxon>
        <taxon>Tracheophyta</taxon>
        <taxon>Spermatophyta</taxon>
        <taxon>Magnoliopsida</taxon>
        <taxon>eudicotyledons</taxon>
        <taxon>Gunneridae</taxon>
        <taxon>Pentapetalae</taxon>
        <taxon>rosids</taxon>
        <taxon>malvids</taxon>
        <taxon>Malvales</taxon>
        <taxon>Dipterocarpaceae</taxon>
        <taxon>Rubroshorea</taxon>
    </lineage>
</organism>
<protein>
    <submittedName>
        <fullName evidence="2">Uncharacterized protein</fullName>
    </submittedName>
</protein>